<comment type="caution">
    <text evidence="2">The sequence shown here is derived from an EMBL/GenBank/DDBJ whole genome shotgun (WGS) entry which is preliminary data.</text>
</comment>
<dbReference type="RefSeq" id="WP_247230139.1">
    <property type="nucleotide sequence ID" value="NZ_JALKHS010000005.1"/>
</dbReference>
<dbReference type="EMBL" id="JALKHS010000005">
    <property type="protein sequence ID" value="MCK0530521.1"/>
    <property type="molecule type" value="Genomic_DNA"/>
</dbReference>
<reference evidence="2 3" key="1">
    <citation type="submission" date="2022-04" db="EMBL/GenBank/DDBJ databases">
        <authorList>
            <person name="Huq M.A."/>
        </authorList>
    </citation>
    <scope>NUCLEOTIDE SEQUENCE [LARGE SCALE GENOMIC DNA]</scope>
    <source>
        <strain evidence="2 3">MAH-33</strain>
    </source>
</reference>
<evidence type="ECO:0000313" key="3">
    <source>
        <dbReference type="Proteomes" id="UP001203512"/>
    </source>
</evidence>
<dbReference type="InterPro" id="IPR037401">
    <property type="entry name" value="SnoaL-like"/>
</dbReference>
<sequence>MTGQEVADRLAIHDLLARYCHAIDQHRWSDLRALFADDARVDFTAFGGPLGDADTLIAFLKPVVEGLAGSYHSTGSVICDFDGDSATVRSAAHVVMSSRGADGGEQHDHIGLWYEDELTRADTGWRFAKRTQKRAWVSTILS</sequence>
<dbReference type="InterPro" id="IPR032710">
    <property type="entry name" value="NTF2-like_dom_sf"/>
</dbReference>
<feature type="domain" description="SnoaL-like" evidence="1">
    <location>
        <begin position="4"/>
        <end position="131"/>
    </location>
</feature>
<name>A0ABT0DTS6_9SPHN</name>
<keyword evidence="3" id="KW-1185">Reference proteome</keyword>
<evidence type="ECO:0000313" key="2">
    <source>
        <dbReference type="EMBL" id="MCK0530521.1"/>
    </source>
</evidence>
<protein>
    <submittedName>
        <fullName evidence="2">Nuclear transport factor 2 family protein</fullName>
    </submittedName>
</protein>
<proteinExistence type="predicted"/>
<dbReference type="Pfam" id="PF13577">
    <property type="entry name" value="SnoaL_4"/>
    <property type="match status" value="1"/>
</dbReference>
<gene>
    <name evidence="2" type="ORF">MU848_02860</name>
</gene>
<dbReference type="SUPFAM" id="SSF54427">
    <property type="entry name" value="NTF2-like"/>
    <property type="match status" value="1"/>
</dbReference>
<organism evidence="2 3">
    <name type="scientific">Sphingobium agri</name>
    <dbReference type="NCBI Taxonomy" id="2933566"/>
    <lineage>
        <taxon>Bacteria</taxon>
        <taxon>Pseudomonadati</taxon>
        <taxon>Pseudomonadota</taxon>
        <taxon>Alphaproteobacteria</taxon>
        <taxon>Sphingomonadales</taxon>
        <taxon>Sphingomonadaceae</taxon>
        <taxon>Sphingobium</taxon>
    </lineage>
</organism>
<dbReference type="Gene3D" id="3.10.450.50">
    <property type="match status" value="1"/>
</dbReference>
<accession>A0ABT0DTS6</accession>
<evidence type="ECO:0000259" key="1">
    <source>
        <dbReference type="Pfam" id="PF13577"/>
    </source>
</evidence>
<dbReference type="Proteomes" id="UP001203512">
    <property type="component" value="Unassembled WGS sequence"/>
</dbReference>